<evidence type="ECO:0000313" key="2">
    <source>
        <dbReference type="Proteomes" id="UP000076482"/>
    </source>
</evidence>
<dbReference type="RefSeq" id="WP_063262894.1">
    <property type="nucleotide sequence ID" value="NZ_LJKE01000104.1"/>
</dbReference>
<name>A0A164LBF1_BACCE</name>
<dbReference type="PATRIC" id="fig|1396.535.peg.5939"/>
<dbReference type="AlphaFoldDB" id="A0A164LBF1"/>
<evidence type="ECO:0000313" key="1">
    <source>
        <dbReference type="EMBL" id="KZD55632.1"/>
    </source>
</evidence>
<accession>A0A164LBF1</accession>
<gene>
    <name evidence="1" type="ORF">B4088_5377</name>
</gene>
<reference evidence="1 2" key="1">
    <citation type="submission" date="2015-09" db="EMBL/GenBank/DDBJ databases">
        <title>Bacillus cereus food isolates.</title>
        <authorList>
            <person name="Boekhorst J."/>
        </authorList>
    </citation>
    <scope>NUCLEOTIDE SEQUENCE [LARGE SCALE GENOMIC DNA]</scope>
    <source>
        <strain evidence="1 2">B4088</strain>
    </source>
</reference>
<dbReference type="EMBL" id="LJKE01000104">
    <property type="protein sequence ID" value="KZD55632.1"/>
    <property type="molecule type" value="Genomic_DNA"/>
</dbReference>
<proteinExistence type="predicted"/>
<protein>
    <submittedName>
        <fullName evidence="1">Uncharacterized protein</fullName>
    </submittedName>
</protein>
<organism evidence="1 2">
    <name type="scientific">Bacillus cereus</name>
    <dbReference type="NCBI Taxonomy" id="1396"/>
    <lineage>
        <taxon>Bacteria</taxon>
        <taxon>Bacillati</taxon>
        <taxon>Bacillota</taxon>
        <taxon>Bacilli</taxon>
        <taxon>Bacillales</taxon>
        <taxon>Bacillaceae</taxon>
        <taxon>Bacillus</taxon>
        <taxon>Bacillus cereus group</taxon>
    </lineage>
</organism>
<dbReference type="Proteomes" id="UP000076482">
    <property type="component" value="Unassembled WGS sequence"/>
</dbReference>
<comment type="caution">
    <text evidence="1">The sequence shown here is derived from an EMBL/GenBank/DDBJ whole genome shotgun (WGS) entry which is preliminary data.</text>
</comment>
<sequence>MAMNTFGDKTKKVRYLKKGYSNLQYGKTYDAEASATIGLKDNKQFARYRITDESGDYYTVAQGTVDSLEKGWEWVN</sequence>